<gene>
    <name evidence="2" type="ORF">SXCG_00040</name>
    <name evidence="1" type="ORF">SXFG_00079</name>
</gene>
<reference evidence="2 3" key="1">
    <citation type="submission" date="2010-11" db="EMBL/GenBank/DDBJ databases">
        <title>The Genome Sequence of Synechococcus phage S-CAM8 0608BI06.</title>
        <authorList>
            <consortium name="The Broad Institute Genome Sequencing Platform"/>
            <person name="Henn M.R."/>
            <person name="Martiny J."/>
            <person name="Weihe C."/>
            <person name="Levin J."/>
            <person name="Malboeuf C."/>
            <person name="Casali M."/>
            <person name="Russ C."/>
            <person name="Lennon N."/>
            <person name="Chapman S.B."/>
            <person name="Erlich R."/>
            <person name="Young S.K."/>
            <person name="Yandava C."/>
            <person name="Zeng Q."/>
            <person name="Alvarado L."/>
            <person name="Anderson S."/>
            <person name="Berlin A."/>
            <person name="Chen Z."/>
            <person name="Freedman E."/>
            <person name="Gellesch M."/>
            <person name="Goldberg J."/>
            <person name="Green L."/>
            <person name="Griggs A."/>
            <person name="Gujja S."/>
            <person name="Heilman E.R."/>
            <person name="Heiman D."/>
            <person name="Hollinger A."/>
            <person name="Howarth C."/>
            <person name="Larson L."/>
            <person name="Mehta T."/>
            <person name="Pearson M."/>
            <person name="Roberts A."/>
            <person name="Ryan E."/>
            <person name="Saif S."/>
            <person name="Shea T."/>
            <person name="Shenoy N."/>
            <person name="Sisk P."/>
            <person name="Stolte C."/>
            <person name="Sykes S."/>
            <person name="White J."/>
            <person name="Haas B."/>
            <person name="Nusbaum C."/>
            <person name="Birren B."/>
        </authorList>
    </citation>
    <scope>NUCLEOTIDE SEQUENCE [LARGE SCALE GENOMIC DNA]</scope>
    <source>
        <strain evidence="2">S-CAM8 06008BI06</strain>
    </source>
</reference>
<evidence type="ECO:0000313" key="4">
    <source>
        <dbReference type="Proteomes" id="UP000297591"/>
    </source>
</evidence>
<evidence type="ECO:0000313" key="3">
    <source>
        <dbReference type="Proteomes" id="UP000014318"/>
    </source>
</evidence>
<dbReference type="KEGG" id="vg:16045283"/>
<dbReference type="Gene3D" id="2.60.120.620">
    <property type="entry name" value="q2cbj1_9rhob like domain"/>
    <property type="match status" value="1"/>
</dbReference>
<dbReference type="Proteomes" id="UP000297591">
    <property type="component" value="Segment"/>
</dbReference>
<dbReference type="OrthoDB" id="12155at10239"/>
<dbReference type="EMBL" id="JF974299">
    <property type="protein sequence ID" value="AET72629.1"/>
    <property type="molecule type" value="Genomic_DNA"/>
</dbReference>
<dbReference type="InterPro" id="IPR012668">
    <property type="entry name" value="CHP02466"/>
</dbReference>
<evidence type="ECO:0000313" key="2">
    <source>
        <dbReference type="EMBL" id="AGN33884.1"/>
    </source>
</evidence>
<name>G8EXT9_9CAUD</name>
<dbReference type="EMBL" id="HQ634178">
    <property type="protein sequence ID" value="AGN33884.1"/>
    <property type="molecule type" value="Genomic_DNA"/>
</dbReference>
<dbReference type="RefSeq" id="YP_008125577.1">
    <property type="nucleotide sequence ID" value="NC_021530.1"/>
</dbReference>
<organism evidence="1 4">
    <name type="scientific">Synechococcus phage S-CAM8</name>
    <dbReference type="NCBI Taxonomy" id="754038"/>
    <lineage>
        <taxon>Viruses</taxon>
        <taxon>Duplodnaviria</taxon>
        <taxon>Heunggongvirae</taxon>
        <taxon>Uroviricota</taxon>
        <taxon>Caudoviricetes</taxon>
        <taxon>Pantevenvirales</taxon>
        <taxon>Kyanoviridae</taxon>
        <taxon>Neritesvirus</taxon>
        <taxon>Neritesvirus scam8</taxon>
    </lineage>
</organism>
<reference evidence="1 4" key="2">
    <citation type="submission" date="2010-12" db="EMBL/GenBank/DDBJ databases">
        <title>The Genome Sequence of Synechococcus phage S-CAM8 0608SB47.</title>
        <authorList>
            <consortium name="The Broad Institute Genome Sequencing Platform"/>
            <person name="Henn M.R."/>
            <person name="Martiny J."/>
            <person name="Weihe C."/>
            <person name="Levin J."/>
            <person name="Malboeuf C."/>
            <person name="Casali M."/>
            <person name="Russ C."/>
            <person name="Lennon N."/>
            <person name="Chapman S.B."/>
            <person name="Erlich R."/>
            <person name="Young S.K."/>
            <person name="Yandava C."/>
            <person name="Zeng Q."/>
            <person name="Alvarado L."/>
            <person name="Anderson S."/>
            <person name="Berlin A."/>
            <person name="Chen Z."/>
            <person name="Freedman E."/>
            <person name="Gellesch M."/>
            <person name="Goldberg J."/>
            <person name="Green L."/>
            <person name="Griggs A."/>
            <person name="Gujja S."/>
            <person name="Heilman E.R."/>
            <person name="Heiman D."/>
            <person name="Hollinger A."/>
            <person name="Howarth C."/>
            <person name="Larson L."/>
            <person name="Mehta T."/>
            <person name="Pearson M."/>
            <person name="Roberts A."/>
            <person name="Ryan E."/>
            <person name="Saif S."/>
            <person name="Shea T."/>
            <person name="Shenoy N."/>
            <person name="Sisk P."/>
            <person name="Stolte C."/>
            <person name="Sykes S."/>
            <person name="White J."/>
            <person name="Haas B."/>
            <person name="Nusbaum C."/>
            <person name="Birren B."/>
        </authorList>
    </citation>
    <scope>NUCLEOTIDE SEQUENCE [LARGE SCALE GENOMIC DNA]</scope>
    <source>
        <strain evidence="1 4">0608SB47</strain>
    </source>
</reference>
<keyword evidence="3" id="KW-1185">Reference proteome</keyword>
<evidence type="ECO:0000313" key="1">
    <source>
        <dbReference type="EMBL" id="AET72629.1"/>
    </source>
</evidence>
<dbReference type="Proteomes" id="UP000014318">
    <property type="component" value="Segment"/>
</dbReference>
<proteinExistence type="predicted"/>
<dbReference type="Pfam" id="PF13759">
    <property type="entry name" value="2OG-FeII_Oxy_5"/>
    <property type="match status" value="1"/>
</dbReference>
<dbReference type="GeneID" id="16045283"/>
<dbReference type="NCBIfam" id="TIGR02466">
    <property type="entry name" value="TIGR02466 family protein"/>
    <property type="match status" value="1"/>
</dbReference>
<sequence>MIIDLFSTSIYANSFELSDSEKNYLMSIPMNRNRDDDAWVSATNLHMNDEYKSIEQKICRHVHEYAYDNMFLSREYGLFCHGAWVNKNDTGDSTPVHHHSNSLISGVYYLQVDATKQGAIQFDAENGGPFGKFFTVLKYSQFNQRNTHRATIECRNDMIVLFPSVLKHSVAKNMSKTSRYSLAFDYMLSGEFDAMVNRMIYYK</sequence>
<protein>
    <submittedName>
        <fullName evidence="1">Uncharacterized protein</fullName>
    </submittedName>
</protein>
<accession>G8EXT9</accession>